<dbReference type="PROSITE" id="PS51257">
    <property type="entry name" value="PROKAR_LIPOPROTEIN"/>
    <property type="match status" value="1"/>
</dbReference>
<dbReference type="InterPro" id="IPR011980">
    <property type="entry name" value="CntA-like"/>
</dbReference>
<dbReference type="GO" id="GO:0043190">
    <property type="term" value="C:ATP-binding cassette (ABC) transporter complex"/>
    <property type="evidence" value="ECO:0007669"/>
    <property type="project" value="InterPro"/>
</dbReference>
<dbReference type="GO" id="GO:0030288">
    <property type="term" value="C:outer membrane-bounded periplasmic space"/>
    <property type="evidence" value="ECO:0007669"/>
    <property type="project" value="UniProtKB-ARBA"/>
</dbReference>
<dbReference type="CDD" id="cd08489">
    <property type="entry name" value="PBP2_NikA"/>
    <property type="match status" value="1"/>
</dbReference>
<dbReference type="Gene3D" id="3.10.105.10">
    <property type="entry name" value="Dipeptide-binding Protein, Domain 3"/>
    <property type="match status" value="1"/>
</dbReference>
<dbReference type="RefSeq" id="WP_099341888.1">
    <property type="nucleotide sequence ID" value="NZ_CP032098.1"/>
</dbReference>
<dbReference type="GO" id="GO:0015675">
    <property type="term" value="P:nickel cation transport"/>
    <property type="evidence" value="ECO:0007669"/>
    <property type="project" value="InterPro"/>
</dbReference>
<dbReference type="GO" id="GO:0015833">
    <property type="term" value="P:peptide transport"/>
    <property type="evidence" value="ECO:0007669"/>
    <property type="project" value="TreeGrafter"/>
</dbReference>
<dbReference type="AlphaFoldDB" id="A0A2G1DJ67"/>
<dbReference type="InterPro" id="IPR023765">
    <property type="entry name" value="SBP_5_CS"/>
</dbReference>
<dbReference type="GO" id="GO:0016151">
    <property type="term" value="F:nickel cation binding"/>
    <property type="evidence" value="ECO:0007669"/>
    <property type="project" value="InterPro"/>
</dbReference>
<organism evidence="5 6">
    <name type="scientific">Malaciobacter molluscorum LMG 25693</name>
    <dbReference type="NCBI Taxonomy" id="870501"/>
    <lineage>
        <taxon>Bacteria</taxon>
        <taxon>Pseudomonadati</taxon>
        <taxon>Campylobacterota</taxon>
        <taxon>Epsilonproteobacteria</taxon>
        <taxon>Campylobacterales</taxon>
        <taxon>Arcobacteraceae</taxon>
        <taxon>Malaciobacter</taxon>
    </lineage>
</organism>
<evidence type="ECO:0000259" key="3">
    <source>
        <dbReference type="Pfam" id="PF00496"/>
    </source>
</evidence>
<dbReference type="PROSITE" id="PS01040">
    <property type="entry name" value="SBP_BACTERIAL_5"/>
    <property type="match status" value="1"/>
</dbReference>
<evidence type="ECO:0000313" key="6">
    <source>
        <dbReference type="Proteomes" id="UP000221222"/>
    </source>
</evidence>
<dbReference type="Pfam" id="PF00496">
    <property type="entry name" value="SBP_bac_5"/>
    <property type="match status" value="1"/>
</dbReference>
<sequence>MKLLLKTIFICITTLLFVACQSQKENKIKNELIYASTKDIRDINPHLYGGEMAAQNMVFESLVINTKNGIKPNLAKSWKISNNGKTYTFKLREDVKFSDGLIFDANVVKSNFDAILKNRVRHAWLELINEIISTKVIDKFTFELNLKNAYYPTLTELAMTRPFRFISTKCFKNNQTKNGVKCYVGTGPWILKEHKKNDYALFVRNNNYWNNKTKIEKIKWRVIPNHQSILLSLQKGEIDLIFGADGDMINSDAFSMLEKSNKVKTKLSNPIASRAILINTKREITKDLEVRKALEHAVNKQAIIKGILNNKETIANTLFSKTTPYCNIDLPIKNFNVNLAKKILDKDGWIINKDTNIREKDGKQLILKLYYNANNAQEKTISEYIQSNLKDIGIDLKIIGEEKQSFLDRQQNGNFDLQYSLSWGVPYDPQSYISSWRALSHGDYQAQLGLNKKEWLDKTISDILIETNKEKRANLYKEIFSYIHKEDVYIPISYSRTKVVYNPILKDVGFNLSQYEIPFEKMYFEKSK</sequence>
<name>A0A2G1DJ67_9BACT</name>
<evidence type="ECO:0000313" key="5">
    <source>
        <dbReference type="EMBL" id="PHO18537.1"/>
    </source>
</evidence>
<dbReference type="NCBIfam" id="TIGR02294">
    <property type="entry name" value="nickel_nikA"/>
    <property type="match status" value="1"/>
</dbReference>
<dbReference type="GO" id="GO:0020037">
    <property type="term" value="F:heme binding"/>
    <property type="evidence" value="ECO:0007669"/>
    <property type="project" value="InterPro"/>
</dbReference>
<dbReference type="Gene3D" id="3.40.190.10">
    <property type="entry name" value="Periplasmic binding protein-like II"/>
    <property type="match status" value="1"/>
</dbReference>
<accession>A0A2G1DJ67</accession>
<dbReference type="Proteomes" id="UP000262712">
    <property type="component" value="Chromosome"/>
</dbReference>
<dbReference type="KEGG" id="amol:AMOL_0670"/>
<dbReference type="InterPro" id="IPR039424">
    <property type="entry name" value="SBP_5"/>
</dbReference>
<proteinExistence type="inferred from homology"/>
<dbReference type="EMBL" id="NXFY01000005">
    <property type="protein sequence ID" value="PHO18537.1"/>
    <property type="molecule type" value="Genomic_DNA"/>
</dbReference>
<evidence type="ECO:0000313" key="7">
    <source>
        <dbReference type="Proteomes" id="UP000262712"/>
    </source>
</evidence>
<comment type="similarity">
    <text evidence="1">Belongs to the bacterial solute-binding protein 5 family.</text>
</comment>
<reference evidence="4 7" key="2">
    <citation type="submission" date="2018-08" db="EMBL/GenBank/DDBJ databases">
        <title>Complete genome of the Arcobacter molluscorum type strain LMG 25693.</title>
        <authorList>
            <person name="Miller W.G."/>
            <person name="Yee E."/>
            <person name="Bono J.L."/>
        </authorList>
    </citation>
    <scope>NUCLEOTIDE SEQUENCE [LARGE SCALE GENOMIC DNA]</scope>
    <source>
        <strain evidence="4 7">CECT 7696</strain>
    </source>
</reference>
<dbReference type="InterPro" id="IPR030678">
    <property type="entry name" value="Peptide/Ni-bd"/>
</dbReference>
<gene>
    <name evidence="5" type="primary">nikA</name>
    <name evidence="4" type="ORF">AMOL_0670</name>
    <name evidence="5" type="ORF">CPU12_04455</name>
</gene>
<protein>
    <submittedName>
        <fullName evidence="5">Nickel ABC transporter, nickel/metallophore periplasmic binding protein</fullName>
    </submittedName>
    <submittedName>
        <fullName evidence="4">Nickel ABC transporter, periplasmic substrate-binding protein</fullName>
    </submittedName>
</protein>
<reference evidence="5 6" key="1">
    <citation type="submission" date="2017-09" db="EMBL/GenBank/DDBJ databases">
        <title>Arcobacter canalis sp. nov., a new species isolated from a water canal contaminated with urban sewage.</title>
        <authorList>
            <person name="Perez-Cataluna A."/>
            <person name="Salas-Masso N."/>
            <person name="Figueras M.J."/>
        </authorList>
    </citation>
    <scope>NUCLEOTIDE SEQUENCE [LARGE SCALE GENOMIC DNA]</scope>
    <source>
        <strain evidence="5 6">F98-3</strain>
    </source>
</reference>
<dbReference type="InterPro" id="IPR000914">
    <property type="entry name" value="SBP_5_dom"/>
</dbReference>
<dbReference type="EMBL" id="CP032098">
    <property type="protein sequence ID" value="AXX91669.1"/>
    <property type="molecule type" value="Genomic_DNA"/>
</dbReference>
<evidence type="ECO:0000256" key="2">
    <source>
        <dbReference type="ARBA" id="ARBA00022729"/>
    </source>
</evidence>
<dbReference type="PIRSF" id="PIRSF002741">
    <property type="entry name" value="MppA"/>
    <property type="match status" value="1"/>
</dbReference>
<evidence type="ECO:0000256" key="1">
    <source>
        <dbReference type="ARBA" id="ARBA00005695"/>
    </source>
</evidence>
<dbReference type="PANTHER" id="PTHR30290">
    <property type="entry name" value="PERIPLASMIC BINDING COMPONENT OF ABC TRANSPORTER"/>
    <property type="match status" value="1"/>
</dbReference>
<dbReference type="PANTHER" id="PTHR30290:SF37">
    <property type="entry name" value="NICKEL-BINDING PERIPLASMIC PROTEIN"/>
    <property type="match status" value="1"/>
</dbReference>
<keyword evidence="6" id="KW-1185">Reference proteome</keyword>
<dbReference type="SUPFAM" id="SSF53850">
    <property type="entry name" value="Periplasmic binding protein-like II"/>
    <property type="match status" value="1"/>
</dbReference>
<dbReference type="Proteomes" id="UP000221222">
    <property type="component" value="Unassembled WGS sequence"/>
</dbReference>
<dbReference type="GO" id="GO:1904680">
    <property type="term" value="F:peptide transmembrane transporter activity"/>
    <property type="evidence" value="ECO:0007669"/>
    <property type="project" value="TreeGrafter"/>
</dbReference>
<keyword evidence="2" id="KW-0732">Signal</keyword>
<feature type="domain" description="Solute-binding protein family 5" evidence="3">
    <location>
        <begin position="70"/>
        <end position="438"/>
    </location>
</feature>
<evidence type="ECO:0000313" key="4">
    <source>
        <dbReference type="EMBL" id="AXX91669.1"/>
    </source>
</evidence>